<dbReference type="InterPro" id="IPR000197">
    <property type="entry name" value="Znf_TAZ"/>
</dbReference>
<dbReference type="Gene3D" id="1.20.1020.10">
    <property type="entry name" value="TAZ domain"/>
    <property type="match status" value="1"/>
</dbReference>
<dbReference type="SMART" id="SM00551">
    <property type="entry name" value="ZnF_TAZ"/>
    <property type="match status" value="1"/>
</dbReference>
<dbReference type="GO" id="GO:0006355">
    <property type="term" value="P:regulation of DNA-templated transcription"/>
    <property type="evidence" value="ECO:0007669"/>
    <property type="project" value="UniProtKB-ARBA"/>
</dbReference>
<dbReference type="InterPro" id="IPR000210">
    <property type="entry name" value="BTB/POZ_dom"/>
</dbReference>
<feature type="domain" description="BTB" evidence="6">
    <location>
        <begin position="49"/>
        <end position="122"/>
    </location>
</feature>
<evidence type="ECO:0000256" key="5">
    <source>
        <dbReference type="ARBA" id="ARBA00022833"/>
    </source>
</evidence>
<keyword evidence="2" id="KW-0479">Metal-binding</keyword>
<evidence type="ECO:0000256" key="2">
    <source>
        <dbReference type="ARBA" id="ARBA00022723"/>
    </source>
</evidence>
<dbReference type="PANTHER" id="PTHR46287">
    <property type="entry name" value="BTB/POZ AND TAZ DOMAIN-CONTAINING PROTEIN 3-RELATED"/>
    <property type="match status" value="1"/>
</dbReference>
<keyword evidence="4" id="KW-0833">Ubl conjugation pathway</keyword>
<dbReference type="SMART" id="SM00225">
    <property type="entry name" value="BTB"/>
    <property type="match status" value="1"/>
</dbReference>
<dbReference type="PROSITE" id="PS50097">
    <property type="entry name" value="BTB"/>
    <property type="match status" value="1"/>
</dbReference>
<evidence type="ECO:0000256" key="1">
    <source>
        <dbReference type="ARBA" id="ARBA00004906"/>
    </source>
</evidence>
<evidence type="ECO:0000256" key="4">
    <source>
        <dbReference type="ARBA" id="ARBA00022786"/>
    </source>
</evidence>
<organism evidence="7 8">
    <name type="scientific">Spirodela intermedia</name>
    <name type="common">Intermediate duckweed</name>
    <dbReference type="NCBI Taxonomy" id="51605"/>
    <lineage>
        <taxon>Eukaryota</taxon>
        <taxon>Viridiplantae</taxon>
        <taxon>Streptophyta</taxon>
        <taxon>Embryophyta</taxon>
        <taxon>Tracheophyta</taxon>
        <taxon>Spermatophyta</taxon>
        <taxon>Magnoliopsida</taxon>
        <taxon>Liliopsida</taxon>
        <taxon>Araceae</taxon>
        <taxon>Lemnoideae</taxon>
        <taxon>Spirodela</taxon>
    </lineage>
</organism>
<evidence type="ECO:0000259" key="6">
    <source>
        <dbReference type="PROSITE" id="PS50097"/>
    </source>
</evidence>
<dbReference type="GO" id="GO:0005516">
    <property type="term" value="F:calmodulin binding"/>
    <property type="evidence" value="ECO:0007669"/>
    <property type="project" value="UniProtKB-ARBA"/>
</dbReference>
<dbReference type="FunFam" id="1.25.40.420:FF:000012">
    <property type="entry name" value="BTB/POZ and TAZ domain-containing protein 2"/>
    <property type="match status" value="1"/>
</dbReference>
<dbReference type="GO" id="GO:0009751">
    <property type="term" value="P:response to salicylic acid"/>
    <property type="evidence" value="ECO:0007669"/>
    <property type="project" value="UniProtKB-ARBA"/>
</dbReference>
<evidence type="ECO:0000313" key="8">
    <source>
        <dbReference type="Proteomes" id="UP000663760"/>
    </source>
</evidence>
<sequence length="370" mass="41017">MVQEAARFAGAGGLHESALTVTGRNFAGDCGGYGVGDGGYFSTRGNTAPDARVVTSGGRSIPVHSSVLAMASPVLEAALFDRRRRVGNSDKAPPAVPILGVPCDAVSAFIRYLYETRCTSEEMERYAMHLLALSHVYQLPRLKRACVGSLVDRLDAETVVDALQLARLCDAPRLYVRCMKLLAADFAAVEKTEGWRFLQANDPWLELEILQALHEIDLREKRRARNRKAQSVYLQLSEAMECLRHICTEGCTEVGPHDGDRPCRSRGPCPWFRTCQGLQRLIRHFATCERKKTTATGGGCAQCKRMWQILRLHASVCDQPEPCRVPLCNQFKLRTQQQTGKKGDDDARWGLLVRKVVSAKVMSALARKTN</sequence>
<dbReference type="Pfam" id="PF02135">
    <property type="entry name" value="zf-TAZ"/>
    <property type="match status" value="1"/>
</dbReference>
<dbReference type="SUPFAM" id="SSF54695">
    <property type="entry name" value="POZ domain"/>
    <property type="match status" value="1"/>
</dbReference>
<dbReference type="AlphaFoldDB" id="A0A7I8KFB5"/>
<dbReference type="OrthoDB" id="6359816at2759"/>
<keyword evidence="8" id="KW-1185">Reference proteome</keyword>
<dbReference type="PANTHER" id="PTHR46287:SF4">
    <property type="entry name" value="BTB_POZ AND TAZ DOMAIN-CONTAINING PROTEIN 2"/>
    <property type="match status" value="1"/>
</dbReference>
<dbReference type="GO" id="GO:0008270">
    <property type="term" value="F:zinc ion binding"/>
    <property type="evidence" value="ECO:0007669"/>
    <property type="project" value="UniProtKB-KW"/>
</dbReference>
<dbReference type="InterPro" id="IPR035898">
    <property type="entry name" value="TAZ_dom_sf"/>
</dbReference>
<dbReference type="InterPro" id="IPR044513">
    <property type="entry name" value="BT1/2/3/4/5"/>
</dbReference>
<name>A0A7I8KFB5_SPIIN</name>
<dbReference type="Proteomes" id="UP000663760">
    <property type="component" value="Chromosome 5"/>
</dbReference>
<dbReference type="EMBL" id="LR746268">
    <property type="protein sequence ID" value="CAA7395924.1"/>
    <property type="molecule type" value="Genomic_DNA"/>
</dbReference>
<dbReference type="InterPro" id="IPR011333">
    <property type="entry name" value="SKP1/BTB/POZ_sf"/>
</dbReference>
<accession>A0A7I8KFB5</accession>
<dbReference type="GO" id="GO:0042542">
    <property type="term" value="P:response to hydrogen peroxide"/>
    <property type="evidence" value="ECO:0007669"/>
    <property type="project" value="UniProtKB-ARBA"/>
</dbReference>
<dbReference type="GO" id="GO:0005634">
    <property type="term" value="C:nucleus"/>
    <property type="evidence" value="ECO:0007669"/>
    <property type="project" value="TreeGrafter"/>
</dbReference>
<dbReference type="FunFam" id="1.20.1020.10:FF:000004">
    <property type="entry name" value="BTB/POZ and TAZ domain-containing protein 2"/>
    <property type="match status" value="1"/>
</dbReference>
<evidence type="ECO:0000256" key="3">
    <source>
        <dbReference type="ARBA" id="ARBA00022771"/>
    </source>
</evidence>
<dbReference type="Gene3D" id="1.25.40.420">
    <property type="match status" value="1"/>
</dbReference>
<protein>
    <recommendedName>
        <fullName evidence="6">BTB domain-containing protein</fullName>
    </recommendedName>
</protein>
<reference evidence="7" key="1">
    <citation type="submission" date="2020-02" db="EMBL/GenBank/DDBJ databases">
        <authorList>
            <person name="Scholz U."/>
            <person name="Mascher M."/>
            <person name="Fiebig A."/>
        </authorList>
    </citation>
    <scope>NUCLEOTIDE SEQUENCE</scope>
</reference>
<keyword evidence="3" id="KW-0863">Zinc-finger</keyword>
<dbReference type="Gene3D" id="3.30.710.10">
    <property type="entry name" value="Potassium Channel Kv1.1, Chain A"/>
    <property type="match status" value="1"/>
</dbReference>
<dbReference type="SUPFAM" id="SSF57933">
    <property type="entry name" value="TAZ domain"/>
    <property type="match status" value="1"/>
</dbReference>
<dbReference type="GO" id="GO:0009725">
    <property type="term" value="P:response to hormone"/>
    <property type="evidence" value="ECO:0007669"/>
    <property type="project" value="UniProtKB-ARBA"/>
</dbReference>
<gene>
    <name evidence="7" type="ORF">SI8410_05006587</name>
</gene>
<comment type="pathway">
    <text evidence="1">Protein modification; protein ubiquitination.</text>
</comment>
<evidence type="ECO:0000313" key="7">
    <source>
        <dbReference type="EMBL" id="CAA7395924.1"/>
    </source>
</evidence>
<proteinExistence type="predicted"/>
<dbReference type="Pfam" id="PF00651">
    <property type="entry name" value="BTB"/>
    <property type="match status" value="1"/>
</dbReference>
<keyword evidence="5" id="KW-0862">Zinc</keyword>